<evidence type="ECO:0000256" key="8">
    <source>
        <dbReference type="ARBA" id="ARBA00048617"/>
    </source>
</evidence>
<dbReference type="UniPathway" id="UPA00251">
    <property type="reaction ID" value="UER00320"/>
</dbReference>
<dbReference type="GO" id="GO:0004852">
    <property type="term" value="F:uroporphyrinogen-III synthase activity"/>
    <property type="evidence" value="ECO:0007669"/>
    <property type="project" value="UniProtKB-UniRule"/>
</dbReference>
<dbReference type="Pfam" id="PF02602">
    <property type="entry name" value="HEM4"/>
    <property type="match status" value="1"/>
</dbReference>
<dbReference type="InterPro" id="IPR039793">
    <property type="entry name" value="UROS/Hem4"/>
</dbReference>
<dbReference type="EC" id="4.2.1.75" evidence="3 9"/>
<sequence length="229" mass="26179">MSASVIMTQSSSMPTEDQRWIHLPFIKLEPLAFDDSVLNRSYTWLVFSSKNAVRYFLPYLSLLRYEKVAVIGEKTQRFCEQHGIEVDFCPEDFSQEGFLDKFTFKEGASIFIPSSKAARPILEEVLKERGADVVKIDLYEPVEHQQNILYAIKLLKEQSADGIAFASSSSAENFFKALKRCQVQPDFECYAIGQPTYETVRKNGYDAVIAQKQTIDGLIYTIKESRNLK</sequence>
<organism evidence="10">
    <name type="scientific">Staphylococcus simulans</name>
    <dbReference type="NCBI Taxonomy" id="1286"/>
    <lineage>
        <taxon>Bacteria</taxon>
        <taxon>Bacillati</taxon>
        <taxon>Bacillota</taxon>
        <taxon>Bacilli</taxon>
        <taxon>Bacillales</taxon>
        <taxon>Staphylococcaceae</taxon>
        <taxon>Staphylococcus</taxon>
    </lineage>
</organism>
<name>A0A6N2Y7V8_STASI</name>
<dbReference type="PANTHER" id="PTHR38042">
    <property type="entry name" value="UROPORPHYRINOGEN-III SYNTHASE, CHLOROPLASTIC"/>
    <property type="match status" value="1"/>
</dbReference>
<comment type="catalytic activity">
    <reaction evidence="8 9">
        <text>hydroxymethylbilane = uroporphyrinogen III + H2O</text>
        <dbReference type="Rhea" id="RHEA:18965"/>
        <dbReference type="ChEBI" id="CHEBI:15377"/>
        <dbReference type="ChEBI" id="CHEBI:57308"/>
        <dbReference type="ChEBI" id="CHEBI:57845"/>
        <dbReference type="EC" id="4.2.1.75"/>
    </reaction>
</comment>
<dbReference type="InterPro" id="IPR003754">
    <property type="entry name" value="4pyrrol_synth_uPrphyn_synth"/>
</dbReference>
<evidence type="ECO:0000256" key="2">
    <source>
        <dbReference type="ARBA" id="ARBA00008133"/>
    </source>
</evidence>
<evidence type="ECO:0000256" key="1">
    <source>
        <dbReference type="ARBA" id="ARBA00004772"/>
    </source>
</evidence>
<evidence type="ECO:0000256" key="4">
    <source>
        <dbReference type="ARBA" id="ARBA00023239"/>
    </source>
</evidence>
<dbReference type="KEGG" id="ssif:AL483_03565"/>
<gene>
    <name evidence="10" type="ORF">SSLFYP27_00291</name>
</gene>
<evidence type="ECO:0000313" key="10">
    <source>
        <dbReference type="EMBL" id="VYT62824.1"/>
    </source>
</evidence>
<dbReference type="EMBL" id="CACRUO010000005">
    <property type="protein sequence ID" value="VYT62824.1"/>
    <property type="molecule type" value="Genomic_DNA"/>
</dbReference>
<evidence type="ECO:0000256" key="9">
    <source>
        <dbReference type="RuleBase" id="RU366031"/>
    </source>
</evidence>
<evidence type="ECO:0000256" key="5">
    <source>
        <dbReference type="ARBA" id="ARBA00023244"/>
    </source>
</evidence>
<accession>A0A6N2Y7V8</accession>
<evidence type="ECO:0000256" key="7">
    <source>
        <dbReference type="ARBA" id="ARBA00040167"/>
    </source>
</evidence>
<comment type="pathway">
    <text evidence="1 9">Porphyrin-containing compound metabolism; protoporphyrin-IX biosynthesis; coproporphyrinogen-III from 5-aminolevulinate: step 3/4.</text>
</comment>
<dbReference type="SUPFAM" id="SSF69618">
    <property type="entry name" value="HemD-like"/>
    <property type="match status" value="1"/>
</dbReference>
<evidence type="ECO:0000256" key="3">
    <source>
        <dbReference type="ARBA" id="ARBA00013109"/>
    </source>
</evidence>
<keyword evidence="4 9" id="KW-0456">Lyase</keyword>
<dbReference type="GO" id="GO:0006782">
    <property type="term" value="P:protoporphyrinogen IX biosynthetic process"/>
    <property type="evidence" value="ECO:0007669"/>
    <property type="project" value="UniProtKB-UniRule"/>
</dbReference>
<comment type="function">
    <text evidence="6 9">Catalyzes cyclization of the linear tetrapyrrole, hydroxymethylbilane, to the macrocyclic uroporphyrinogen III.</text>
</comment>
<reference evidence="10" key="1">
    <citation type="submission" date="2019-11" db="EMBL/GenBank/DDBJ databases">
        <authorList>
            <person name="Feng L."/>
        </authorList>
    </citation>
    <scope>NUCLEOTIDE SEQUENCE</scope>
    <source>
        <strain evidence="10">SsimulansLFYP27</strain>
    </source>
</reference>
<dbReference type="RefSeq" id="WP_002481146.1">
    <property type="nucleotide sequence ID" value="NZ_CACRUO010000005.1"/>
</dbReference>
<dbReference type="Gene3D" id="3.40.50.10090">
    <property type="match status" value="2"/>
</dbReference>
<protein>
    <recommendedName>
        <fullName evidence="7 9">Uroporphyrinogen-III synthase</fullName>
        <ecNumber evidence="3 9">4.2.1.75</ecNumber>
    </recommendedName>
</protein>
<dbReference type="PANTHER" id="PTHR38042:SF1">
    <property type="entry name" value="UROPORPHYRINOGEN-III SYNTHASE, CHLOROPLASTIC"/>
    <property type="match status" value="1"/>
</dbReference>
<dbReference type="InterPro" id="IPR036108">
    <property type="entry name" value="4pyrrol_syn_uPrphyn_synt_sf"/>
</dbReference>
<keyword evidence="5 9" id="KW-0627">Porphyrin biosynthesis</keyword>
<comment type="similarity">
    <text evidence="2 9">Belongs to the uroporphyrinogen-III synthase family.</text>
</comment>
<proteinExistence type="inferred from homology"/>
<dbReference type="AlphaFoldDB" id="A0A6N2Y7V8"/>
<dbReference type="GO" id="GO:0006780">
    <property type="term" value="P:uroporphyrinogen III biosynthetic process"/>
    <property type="evidence" value="ECO:0007669"/>
    <property type="project" value="UniProtKB-UniRule"/>
</dbReference>
<dbReference type="CDD" id="cd06578">
    <property type="entry name" value="HemD"/>
    <property type="match status" value="1"/>
</dbReference>
<evidence type="ECO:0000256" key="6">
    <source>
        <dbReference type="ARBA" id="ARBA00037589"/>
    </source>
</evidence>